<dbReference type="RefSeq" id="WP_151893298.1">
    <property type="nucleotide sequence ID" value="NZ_BKCF01000001.1"/>
</dbReference>
<dbReference type="Proteomes" id="UP000326994">
    <property type="component" value="Unassembled WGS sequence"/>
</dbReference>
<evidence type="ECO:0000313" key="2">
    <source>
        <dbReference type="Proteomes" id="UP000326994"/>
    </source>
</evidence>
<organism evidence="1 2">
    <name type="scientific">Patiriisocius marinistellae</name>
    <dbReference type="NCBI Taxonomy" id="2494560"/>
    <lineage>
        <taxon>Bacteria</taxon>
        <taxon>Pseudomonadati</taxon>
        <taxon>Bacteroidota</taxon>
        <taxon>Flavobacteriia</taxon>
        <taxon>Flavobacteriales</taxon>
        <taxon>Flavobacteriaceae</taxon>
        <taxon>Patiriisocius</taxon>
    </lineage>
</organism>
<gene>
    <name evidence="1" type="ORF">ULMS_08830</name>
</gene>
<dbReference type="EMBL" id="BKCF01000001">
    <property type="protein sequence ID" value="GEQ85375.1"/>
    <property type="molecule type" value="Genomic_DNA"/>
</dbReference>
<comment type="caution">
    <text evidence="1">The sequence shown here is derived from an EMBL/GenBank/DDBJ whole genome shotgun (WGS) entry which is preliminary data.</text>
</comment>
<keyword evidence="2" id="KW-1185">Reference proteome</keyword>
<evidence type="ECO:0000313" key="1">
    <source>
        <dbReference type="EMBL" id="GEQ85375.1"/>
    </source>
</evidence>
<evidence type="ECO:0008006" key="3">
    <source>
        <dbReference type="Google" id="ProtNLM"/>
    </source>
</evidence>
<sequence length="231" mass="24630">MLAQAAMAYYFDPNVENVGQAFETVNWWQVGRSAAEGLIPWKTPGGKIGRAAATASGDVLANAIYAGSSYSKSQALQDFAVGFIGDLAGGGLGELTAKYGSKAIAKGLSKMGFEYGDVNKMLGGGIKNNINETVNGVTAKRKMVGWAEGKVAVIGRDQKERVNKFAEGIGAETWDGFDINLPEAENIANNKKWIQGLKDEGYTIYDTGTGPKSPDKGAYYGMETKEVFDDN</sequence>
<name>A0A5J4FZE2_9FLAO</name>
<dbReference type="OrthoDB" id="9765204at2"/>
<reference evidence="1 2" key="1">
    <citation type="submission" date="2019-08" db="EMBL/GenBank/DDBJ databases">
        <title>Ulvibacter marinistellae sp. nov., isolated from a starfish, Patiria pectinifera.</title>
        <authorList>
            <person name="Kawano K."/>
            <person name="Ushijima N."/>
            <person name="Kihara M."/>
            <person name="Itoh H."/>
        </authorList>
    </citation>
    <scope>NUCLEOTIDE SEQUENCE [LARGE SCALE GENOMIC DNA]</scope>
    <source>
        <strain evidence="1 2">KK4</strain>
    </source>
</reference>
<proteinExistence type="predicted"/>
<protein>
    <recommendedName>
        <fullName evidence="3">Pre-toxin TG domain-containing protein</fullName>
    </recommendedName>
</protein>
<accession>A0A5J4FZE2</accession>
<dbReference type="AlphaFoldDB" id="A0A5J4FZE2"/>